<dbReference type="RefSeq" id="WP_069312881.1">
    <property type="nucleotide sequence ID" value="NZ_MDTU01000001.1"/>
</dbReference>
<protein>
    <recommendedName>
        <fullName evidence="5">Glycoside hydrolase family 3 N-terminal domain-containing protein</fullName>
    </recommendedName>
</protein>
<evidence type="ECO:0000313" key="6">
    <source>
        <dbReference type="EMBL" id="ODN43083.1"/>
    </source>
</evidence>
<dbReference type="PANTHER" id="PTHR30480:SF16">
    <property type="entry name" value="GLYCOSIDE HYDROLASE FAMILY 3 DOMAIN PROTEIN"/>
    <property type="match status" value="1"/>
</dbReference>
<dbReference type="InterPro" id="IPR017853">
    <property type="entry name" value="GH"/>
</dbReference>
<comment type="caution">
    <text evidence="6">The sequence shown here is derived from an EMBL/GenBank/DDBJ whole genome shotgun (WGS) entry which is preliminary data.</text>
</comment>
<gene>
    <name evidence="6" type="ORF">BGC07_09355</name>
</gene>
<dbReference type="PANTHER" id="PTHR30480">
    <property type="entry name" value="BETA-HEXOSAMINIDASE-RELATED"/>
    <property type="match status" value="1"/>
</dbReference>
<dbReference type="EMBL" id="MDTU01000001">
    <property type="protein sequence ID" value="ODN43083.1"/>
    <property type="molecule type" value="Genomic_DNA"/>
</dbReference>
<evidence type="ECO:0000256" key="2">
    <source>
        <dbReference type="ARBA" id="ARBA00022801"/>
    </source>
</evidence>
<dbReference type="InterPro" id="IPR019800">
    <property type="entry name" value="Glyco_hydro_3_AS"/>
</dbReference>
<keyword evidence="4" id="KW-0472">Membrane</keyword>
<dbReference type="InterPro" id="IPR001764">
    <property type="entry name" value="Glyco_hydro_3_N"/>
</dbReference>
<keyword evidence="3" id="KW-0326">Glycosidase</keyword>
<dbReference type="InterPro" id="IPR050226">
    <property type="entry name" value="NagZ_Beta-hexosaminidase"/>
</dbReference>
<reference evidence="6 7" key="1">
    <citation type="submission" date="2016-08" db="EMBL/GenBank/DDBJ databases">
        <title>Draft genome sequence of Candidatus Piscirickettsia litoralis, from seawater.</title>
        <authorList>
            <person name="Wan X."/>
            <person name="Lee A.J."/>
            <person name="Hou S."/>
            <person name="Donachie S.P."/>
        </authorList>
    </citation>
    <scope>NUCLEOTIDE SEQUENCE [LARGE SCALE GENOMIC DNA]</scope>
    <source>
        <strain evidence="6 7">Y2</strain>
    </source>
</reference>
<keyword evidence="2" id="KW-0378">Hydrolase</keyword>
<sequence>MLTLKSIYDRFLLLAKWLLKVTLIIITVICPSYSFAAIKSSPSIEDKIGQLFIVGFDGLEVDKDSAIIKLIERFNISGVYLVDIDGEGYARNISSPEQLKQLISSLKNYAKTKRNQKLFVAIEQEGGAMNSLHKSLGFNVGKNLSQQRLGFKEEPLLIYKQALHQGKMLSHYGININFAPVLALSVNRNSPVIARYERSYNFYAKLVAEDAAAAVRGYQDAEINCTFKYFPGLGSAEYTPGVNIPDISRTWSDKELTPYKLLINSGQFCPLVMVSHVINRKLDATGVPATLSKKVINILRDELQFRGTIISDDMTRRDILLYAKGGEAAARALIAGNNLLLYVGHPPKQLLTLIPEVIYYLAAEAKKNPVLLSAINASYLRIQRMKEAL</sequence>
<dbReference type="Gene3D" id="3.20.20.300">
    <property type="entry name" value="Glycoside hydrolase, family 3, N-terminal domain"/>
    <property type="match status" value="1"/>
</dbReference>
<evidence type="ECO:0000313" key="7">
    <source>
        <dbReference type="Proteomes" id="UP000094329"/>
    </source>
</evidence>
<keyword evidence="4" id="KW-0812">Transmembrane</keyword>
<dbReference type="PROSITE" id="PS00775">
    <property type="entry name" value="GLYCOSYL_HYDROL_F3"/>
    <property type="match status" value="1"/>
</dbReference>
<accession>A0ABX3A3Q2</accession>
<feature type="domain" description="Glycoside hydrolase family 3 N-terminal" evidence="5">
    <location>
        <begin position="44"/>
        <end position="384"/>
    </location>
</feature>
<evidence type="ECO:0000256" key="4">
    <source>
        <dbReference type="SAM" id="Phobius"/>
    </source>
</evidence>
<evidence type="ECO:0000256" key="1">
    <source>
        <dbReference type="ARBA" id="ARBA00005336"/>
    </source>
</evidence>
<organism evidence="6 7">
    <name type="scientific">Piscirickettsia litoralis</name>
    <dbReference type="NCBI Taxonomy" id="1891921"/>
    <lineage>
        <taxon>Bacteria</taxon>
        <taxon>Pseudomonadati</taxon>
        <taxon>Pseudomonadota</taxon>
        <taxon>Gammaproteobacteria</taxon>
        <taxon>Thiotrichales</taxon>
        <taxon>Piscirickettsiaceae</taxon>
        <taxon>Piscirickettsia</taxon>
    </lineage>
</organism>
<evidence type="ECO:0000256" key="3">
    <source>
        <dbReference type="ARBA" id="ARBA00023295"/>
    </source>
</evidence>
<proteinExistence type="inferred from homology"/>
<keyword evidence="7" id="KW-1185">Reference proteome</keyword>
<evidence type="ECO:0000259" key="5">
    <source>
        <dbReference type="Pfam" id="PF00933"/>
    </source>
</evidence>
<name>A0ABX3A3Q2_9GAMM</name>
<dbReference type="Pfam" id="PF00933">
    <property type="entry name" value="Glyco_hydro_3"/>
    <property type="match status" value="1"/>
</dbReference>
<dbReference type="SUPFAM" id="SSF51445">
    <property type="entry name" value="(Trans)glycosidases"/>
    <property type="match status" value="1"/>
</dbReference>
<dbReference type="Proteomes" id="UP000094329">
    <property type="component" value="Unassembled WGS sequence"/>
</dbReference>
<dbReference type="InterPro" id="IPR036962">
    <property type="entry name" value="Glyco_hydro_3_N_sf"/>
</dbReference>
<comment type="similarity">
    <text evidence="1">Belongs to the glycosyl hydrolase 3 family.</text>
</comment>
<feature type="transmembrane region" description="Helical" evidence="4">
    <location>
        <begin position="12"/>
        <end position="35"/>
    </location>
</feature>
<keyword evidence="4" id="KW-1133">Transmembrane helix</keyword>